<organism evidence="3 4">
    <name type="scientific">Sphaerobacter thermophilus (strain ATCC 49802 / DSM 20745 / KCCM 41009 / NCIMB 13125 / S 6022)</name>
    <dbReference type="NCBI Taxonomy" id="479434"/>
    <lineage>
        <taxon>Bacteria</taxon>
        <taxon>Pseudomonadati</taxon>
        <taxon>Thermomicrobiota</taxon>
        <taxon>Thermomicrobia</taxon>
        <taxon>Sphaerobacterales</taxon>
        <taxon>Sphaerobacterineae</taxon>
        <taxon>Sphaerobacteraceae</taxon>
        <taxon>Sphaerobacter</taxon>
    </lineage>
</organism>
<dbReference type="NCBIfam" id="TIGR00444">
    <property type="entry name" value="mazG"/>
    <property type="match status" value="1"/>
</dbReference>
<dbReference type="GO" id="GO:0046047">
    <property type="term" value="P:TTP catabolic process"/>
    <property type="evidence" value="ECO:0007669"/>
    <property type="project" value="TreeGrafter"/>
</dbReference>
<evidence type="ECO:0000259" key="2">
    <source>
        <dbReference type="Pfam" id="PF03819"/>
    </source>
</evidence>
<dbReference type="SUPFAM" id="SSF101386">
    <property type="entry name" value="all-alpha NTP pyrophosphatases"/>
    <property type="match status" value="1"/>
</dbReference>
<dbReference type="GO" id="GO:0046052">
    <property type="term" value="P:UTP catabolic process"/>
    <property type="evidence" value="ECO:0007669"/>
    <property type="project" value="TreeGrafter"/>
</dbReference>
<dbReference type="GO" id="GO:0047429">
    <property type="term" value="F:nucleoside triphosphate diphosphatase activity"/>
    <property type="evidence" value="ECO:0007669"/>
    <property type="project" value="TreeGrafter"/>
</dbReference>
<dbReference type="InterPro" id="IPR011551">
    <property type="entry name" value="NTP_PyrPHydrolase_MazG"/>
</dbReference>
<reference evidence="4" key="1">
    <citation type="submission" date="2009-11" db="EMBL/GenBank/DDBJ databases">
        <title>The complete chromosome 1 of Sphaerobacter thermophilus DSM 20745.</title>
        <authorList>
            <person name="Lucas S."/>
            <person name="Copeland A."/>
            <person name="Lapidus A."/>
            <person name="Glavina del Rio T."/>
            <person name="Dalin E."/>
            <person name="Tice H."/>
            <person name="Bruce D."/>
            <person name="Goodwin L."/>
            <person name="Pitluck S."/>
            <person name="Kyrpides N."/>
            <person name="Mavromatis K."/>
            <person name="Ivanova N."/>
            <person name="Mikhailova N."/>
            <person name="LaButti K.M."/>
            <person name="Clum A."/>
            <person name="Sun H.I."/>
            <person name="Brettin T."/>
            <person name="Detter J.C."/>
            <person name="Han C."/>
            <person name="Larimer F."/>
            <person name="Land M."/>
            <person name="Hauser L."/>
            <person name="Markowitz V."/>
            <person name="Cheng J.F."/>
            <person name="Hugenholtz P."/>
            <person name="Woyke T."/>
            <person name="Wu D."/>
            <person name="Steenblock K."/>
            <person name="Schneider S."/>
            <person name="Pukall R."/>
            <person name="Goeker M."/>
            <person name="Klenk H.P."/>
            <person name="Eisen J.A."/>
        </authorList>
    </citation>
    <scope>NUCLEOTIDE SEQUENCE [LARGE SCALE GENOMIC DNA]</scope>
    <source>
        <strain evidence="4">ATCC 49802 / DSM 20745 / S 6022</strain>
    </source>
</reference>
<dbReference type="GO" id="GO:0006203">
    <property type="term" value="P:dGTP catabolic process"/>
    <property type="evidence" value="ECO:0007669"/>
    <property type="project" value="TreeGrafter"/>
</dbReference>
<dbReference type="InterPro" id="IPR035013">
    <property type="entry name" value="YabN_N"/>
</dbReference>
<dbReference type="Gene3D" id="1.10.287.1080">
    <property type="entry name" value="MazG-like"/>
    <property type="match status" value="2"/>
</dbReference>
<dbReference type="GO" id="GO:0046076">
    <property type="term" value="P:dTTP catabolic process"/>
    <property type="evidence" value="ECO:0007669"/>
    <property type="project" value="TreeGrafter"/>
</dbReference>
<dbReference type="Pfam" id="PF00590">
    <property type="entry name" value="TP_methylase"/>
    <property type="match status" value="1"/>
</dbReference>
<dbReference type="Pfam" id="PF03819">
    <property type="entry name" value="MazG"/>
    <property type="match status" value="1"/>
</dbReference>
<dbReference type="HOGENOM" id="CLU_038356_1_2_0"/>
<dbReference type="EMBL" id="CP001823">
    <property type="protein sequence ID" value="ACZ38655.1"/>
    <property type="molecule type" value="Genomic_DNA"/>
</dbReference>
<evidence type="ECO:0000313" key="3">
    <source>
        <dbReference type="EMBL" id="ACZ38655.1"/>
    </source>
</evidence>
<name>D1C338_SPHTD</name>
<dbReference type="GO" id="GO:0008168">
    <property type="term" value="F:methyltransferase activity"/>
    <property type="evidence" value="ECO:0007669"/>
    <property type="project" value="InterPro"/>
</dbReference>
<dbReference type="PANTHER" id="PTHR30522">
    <property type="entry name" value="NUCLEOSIDE TRIPHOSPHATE PYROPHOSPHOHYDROLASE"/>
    <property type="match status" value="1"/>
</dbReference>
<accession>D1C338</accession>
<dbReference type="Gene3D" id="3.40.1010.10">
    <property type="entry name" value="Cobalt-precorrin-4 Transmethylase, Domain 1"/>
    <property type="match status" value="1"/>
</dbReference>
<dbReference type="SUPFAM" id="SSF53790">
    <property type="entry name" value="Tetrapyrrole methylase"/>
    <property type="match status" value="1"/>
</dbReference>
<proteinExistence type="predicted"/>
<dbReference type="KEGG" id="sti:Sthe_1220"/>
<dbReference type="OrthoDB" id="9808939at2"/>
<dbReference type="eggNOG" id="COG3956">
    <property type="taxonomic scope" value="Bacteria"/>
</dbReference>
<dbReference type="GO" id="GO:0006950">
    <property type="term" value="P:response to stress"/>
    <property type="evidence" value="ECO:0007669"/>
    <property type="project" value="UniProtKB-ARBA"/>
</dbReference>
<gene>
    <name evidence="3" type="ordered locus">Sthe_1220</name>
</gene>
<dbReference type="InterPro" id="IPR000878">
    <property type="entry name" value="4pyrrol_Mease"/>
</dbReference>
<reference evidence="3 4" key="2">
    <citation type="journal article" date="2010" name="Stand. Genomic Sci.">
        <title>Complete genome sequence of Desulfohalobium retbaense type strain (HR(100)).</title>
        <authorList>
            <person name="Spring S."/>
            <person name="Nolan M."/>
            <person name="Lapidus A."/>
            <person name="Glavina Del Rio T."/>
            <person name="Copeland A."/>
            <person name="Tice H."/>
            <person name="Cheng J.F."/>
            <person name="Lucas S."/>
            <person name="Land M."/>
            <person name="Chen F."/>
            <person name="Bruce D."/>
            <person name="Goodwin L."/>
            <person name="Pitluck S."/>
            <person name="Ivanova N."/>
            <person name="Mavromatis K."/>
            <person name="Mikhailova N."/>
            <person name="Pati A."/>
            <person name="Chen A."/>
            <person name="Palaniappan K."/>
            <person name="Hauser L."/>
            <person name="Chang Y.J."/>
            <person name="Jeffries C.D."/>
            <person name="Munk C."/>
            <person name="Kiss H."/>
            <person name="Chain P."/>
            <person name="Han C."/>
            <person name="Brettin T."/>
            <person name="Detter J.C."/>
            <person name="Schuler E."/>
            <person name="Goker M."/>
            <person name="Rohde M."/>
            <person name="Bristow J."/>
            <person name="Eisen J.A."/>
            <person name="Markowitz V."/>
            <person name="Hugenholtz P."/>
            <person name="Kyrpides N.C."/>
            <person name="Klenk H.P."/>
        </authorList>
    </citation>
    <scope>NUCLEOTIDE SEQUENCE [LARGE SCALE GENOMIC DNA]</scope>
    <source>
        <strain evidence="4">ATCC 49802 / DSM 20745 / S 6022</strain>
    </source>
</reference>
<feature type="domain" description="NTP pyrophosphohydrolase MazG-like" evidence="2">
    <location>
        <begin position="261"/>
        <end position="334"/>
    </location>
</feature>
<dbReference type="RefSeq" id="WP_012871702.1">
    <property type="nucleotide sequence ID" value="NC_013523.1"/>
</dbReference>
<dbReference type="PANTHER" id="PTHR30522:SF0">
    <property type="entry name" value="NUCLEOSIDE TRIPHOSPHATE PYROPHOSPHOHYDROLASE"/>
    <property type="match status" value="1"/>
</dbReference>
<dbReference type="InterPro" id="IPR035996">
    <property type="entry name" value="4pyrrol_Methylase_sf"/>
</dbReference>
<evidence type="ECO:0000259" key="1">
    <source>
        <dbReference type="Pfam" id="PF00590"/>
    </source>
</evidence>
<dbReference type="InterPro" id="IPR014777">
    <property type="entry name" value="4pyrrole_Mease_sub1"/>
</dbReference>
<dbReference type="CDD" id="cd11723">
    <property type="entry name" value="YabN_N_like"/>
    <property type="match status" value="1"/>
</dbReference>
<dbReference type="AlphaFoldDB" id="D1C338"/>
<dbReference type="InterPro" id="IPR048015">
    <property type="entry name" value="NTP-PPase_MazG-like_N"/>
</dbReference>
<dbReference type="STRING" id="479434.Sthe_1220"/>
<dbReference type="GO" id="GO:0046061">
    <property type="term" value="P:dATP catabolic process"/>
    <property type="evidence" value="ECO:0007669"/>
    <property type="project" value="TreeGrafter"/>
</dbReference>
<dbReference type="CDD" id="cd11528">
    <property type="entry name" value="NTP-PPase_MazG_Nterm"/>
    <property type="match status" value="1"/>
</dbReference>
<dbReference type="FunCoup" id="D1C338">
    <property type="interactions" value="114"/>
</dbReference>
<dbReference type="FunFam" id="1.10.287.1080:FF:000001">
    <property type="entry name" value="Nucleoside triphosphate pyrophosphohydrolase"/>
    <property type="match status" value="1"/>
</dbReference>
<sequence>MPGITLVGLGPGDPAALSQAARDALANGQVFLRTRHHPVVIQQAAPAGRPAFEDLLDSDTPLATVIERWIDTLLDAARTDAVVYAVPGNPLVGDATVRVLLQRAEEAAVPVNTIPASTVVDAATAALPPSALALGVQVLDTLDLALAAEHAPFGGGEAALSPLQPLLLTNPGPARVMAAACETLARLYPDSTTLLVLNHTPTGELHSVETALGSLADATGDMLAIYLAPVSPLESARHATGLQRIVARLRAPGGCPWDREQTHQSLMRAGIEEAYEVLEAIERDDAAALREELGDLLLQVYLHAQIAEEAGEFTLEDVIGDLSAKLVRRHPHVFGEAHAADASDVLQRWDEIKRAERAERGVDEAAHPLGQIPAALPALMRAQTVLRRAVRAGLLPFDPDMLQSRWRALAAGEEPVSAETLGDALLATALLAAEAGLDAEQALRERTLALEAAIRGHTAATPDDLY</sequence>
<keyword evidence="4" id="KW-1185">Reference proteome</keyword>
<dbReference type="GO" id="GO:0046081">
    <property type="term" value="P:dUTP catabolic process"/>
    <property type="evidence" value="ECO:0007669"/>
    <property type="project" value="TreeGrafter"/>
</dbReference>
<protein>
    <submittedName>
        <fullName evidence="3">MazG family protein</fullName>
    </submittedName>
</protein>
<dbReference type="InParanoid" id="D1C338"/>
<dbReference type="Proteomes" id="UP000002027">
    <property type="component" value="Chromosome 1"/>
</dbReference>
<evidence type="ECO:0000313" key="4">
    <source>
        <dbReference type="Proteomes" id="UP000002027"/>
    </source>
</evidence>
<dbReference type="InterPro" id="IPR004518">
    <property type="entry name" value="MazG-like_dom"/>
</dbReference>
<feature type="domain" description="Tetrapyrrole methylase" evidence="1">
    <location>
        <begin position="4"/>
        <end position="142"/>
    </location>
</feature>